<feature type="compositionally biased region" description="Low complexity" evidence="1">
    <location>
        <begin position="260"/>
        <end position="276"/>
    </location>
</feature>
<protein>
    <submittedName>
        <fullName evidence="3">Putative transcriptional regulator SLK2</fullName>
    </submittedName>
</protein>
<dbReference type="Proteomes" id="UP000250321">
    <property type="component" value="Unassembled WGS sequence"/>
</dbReference>
<feature type="compositionally biased region" description="Basic and acidic residues" evidence="1">
    <location>
        <begin position="733"/>
        <end position="752"/>
    </location>
</feature>
<name>A0A314ZV99_PRUYE</name>
<dbReference type="InterPro" id="IPR029005">
    <property type="entry name" value="LIM-bd/SEUSS"/>
</dbReference>
<reference evidence="3 4" key="1">
    <citation type="submission" date="2018-02" db="EMBL/GenBank/DDBJ databases">
        <title>Draft genome of wild Prunus yedoensis var. nudiflora.</title>
        <authorList>
            <person name="Baek S."/>
            <person name="Kim J.-H."/>
            <person name="Choi K."/>
            <person name="Kim G.-B."/>
            <person name="Cho A."/>
            <person name="Jang H."/>
            <person name="Shin C.-H."/>
            <person name="Yu H.-J."/>
            <person name="Mun J.-H."/>
        </authorList>
    </citation>
    <scope>NUCLEOTIDE SEQUENCE [LARGE SCALE GENOMIC DNA]</scope>
    <source>
        <strain evidence="4">cv. Jeju island</strain>
        <tissue evidence="3">Leaf</tissue>
    </source>
</reference>
<dbReference type="InterPro" id="IPR024752">
    <property type="entry name" value="Myb/SANT-like_dom"/>
</dbReference>
<accession>A0A314ZV99</accession>
<feature type="region of interest" description="Disordered" evidence="1">
    <location>
        <begin position="733"/>
        <end position="754"/>
    </location>
</feature>
<gene>
    <name evidence="3" type="ORF">Pyn_25779</name>
</gene>
<evidence type="ECO:0000313" key="4">
    <source>
        <dbReference type="Proteomes" id="UP000250321"/>
    </source>
</evidence>
<dbReference type="EMBL" id="PJQY01000011">
    <property type="protein sequence ID" value="PQQ21404.1"/>
    <property type="molecule type" value="Genomic_DNA"/>
</dbReference>
<dbReference type="STRING" id="2094558.A0A314ZV99"/>
<comment type="caution">
    <text evidence="3">The sequence shown here is derived from an EMBL/GenBank/DDBJ whole genome shotgun (WGS) entry which is preliminary data.</text>
</comment>
<evidence type="ECO:0000313" key="3">
    <source>
        <dbReference type="EMBL" id="PQQ21404.1"/>
    </source>
</evidence>
<sequence length="975" mass="109711">MARSRKTKRERPETSSSSQNDKQLILKCKPTKHIDAAVWLNTREKQQNKGNNHFSLEMMNSNSTTRKRGRGLNKRFWTTKEDSALVESLQELYNDTRWRDDNGFKNGYLGHIEAMLEVKLPGCGIHASPHIESRVKTLKKKYSALCEMLAQNGFGWDDEQMMLVCDRRVYDEWVKKRKEASGLYGRSFPFYYIFGEIYGKGRPIGANVGNADDEEEEIRREDANIDQTLGGDNDFDENVNLNVDKNMESESEGMEEFDVSFSSQQRRPAQSSPSVSGHGRRVKAKVMEEVRKGFGSMAASIEAMSSKIDVLIKILSPDKKVGELQAKLDGELSKIEGLTGLQVFRATNILATNHDLLRVFFTMSEERKKIYVTNLLECHFPLTIAYIPTFAATSWPWRFFQTSYTPPLRFLEASIDSGLSQYHELLSSFNIWQQNLSFFNFCFKVHAALWVPSNSSVILGSSKLHHTSHLKTNNNLSYWRKFVAEYYAPSAKKRWCLSSYDEAGRDSLGILPHLTMVPWQCNICGCKSRRGFEAYFEVLPRLNEITFGSGVIDELLFLDLPREIRFPSGVMMLEYGRAVQESVYQQLHVVHEGRLRIVFSHDLKILSWEFCVCSHEVFFRRTAVAPQVVQLVHAVQDYKCSIDDRGSDGILFQDVQANCNTILAAGGQLAKTVDQQLVDDLGFSKRYTRCLQIAEIVYTMKDLMILCQDNDTGPIESLESYCRGAATTKLQKQEIKGKEQLESARDPPKDNNKLMAASCGFRSNTNESSPMSHKGLSTSAELAASLLRGSHHKLTGQSNLTSIVSRASQELHIHDTSSEPFQGPRASNSGLIKSSVENGLSSLDSSMKQYAIQKLVQEMINNNSQSANKHDWEEPIWGSGKGSVIELPSGVWGCPTAAAARGNVFDSIAGRTSSSKAAFNRNSSEVHTNNCFINGEPNMSGKLYLPESILNISHGYHDHNTIYGNGNDMGYGWKV</sequence>
<organism evidence="3 4">
    <name type="scientific">Prunus yedoensis var. nudiflora</name>
    <dbReference type="NCBI Taxonomy" id="2094558"/>
    <lineage>
        <taxon>Eukaryota</taxon>
        <taxon>Viridiplantae</taxon>
        <taxon>Streptophyta</taxon>
        <taxon>Embryophyta</taxon>
        <taxon>Tracheophyta</taxon>
        <taxon>Spermatophyta</taxon>
        <taxon>Magnoliopsida</taxon>
        <taxon>eudicotyledons</taxon>
        <taxon>Gunneridae</taxon>
        <taxon>Pentapetalae</taxon>
        <taxon>rosids</taxon>
        <taxon>fabids</taxon>
        <taxon>Rosales</taxon>
        <taxon>Rosaceae</taxon>
        <taxon>Amygdaloideae</taxon>
        <taxon>Amygdaleae</taxon>
        <taxon>Prunus</taxon>
    </lineage>
</organism>
<feature type="region of interest" description="Disordered" evidence="1">
    <location>
        <begin position="1"/>
        <end position="23"/>
    </location>
</feature>
<evidence type="ECO:0000259" key="2">
    <source>
        <dbReference type="Pfam" id="PF12776"/>
    </source>
</evidence>
<dbReference type="AlphaFoldDB" id="A0A314ZV99"/>
<feature type="domain" description="Myb/SANT-like" evidence="2">
    <location>
        <begin position="77"/>
        <end position="172"/>
    </location>
</feature>
<dbReference type="Pfam" id="PF12776">
    <property type="entry name" value="Myb_DNA-bind_3"/>
    <property type="match status" value="1"/>
</dbReference>
<dbReference type="PANTHER" id="PTHR10378">
    <property type="entry name" value="LIM DOMAIN-BINDING PROTEIN"/>
    <property type="match status" value="1"/>
</dbReference>
<dbReference type="OrthoDB" id="774557at2759"/>
<keyword evidence="4" id="KW-1185">Reference proteome</keyword>
<evidence type="ECO:0000256" key="1">
    <source>
        <dbReference type="SAM" id="MobiDB-lite"/>
    </source>
</evidence>
<feature type="region of interest" description="Disordered" evidence="1">
    <location>
        <begin position="252"/>
        <end position="282"/>
    </location>
</feature>
<dbReference type="Pfam" id="PF01803">
    <property type="entry name" value="LIM_bind"/>
    <property type="match status" value="1"/>
</dbReference>
<proteinExistence type="predicted"/>